<dbReference type="Pfam" id="PF04978">
    <property type="entry name" value="MST"/>
    <property type="match status" value="1"/>
</dbReference>
<proteinExistence type="predicted"/>
<evidence type="ECO:0000313" key="1">
    <source>
        <dbReference type="EMBL" id="GAA4620758.1"/>
    </source>
</evidence>
<gene>
    <name evidence="1" type="ORF">GCM10023196_006000</name>
</gene>
<dbReference type="InterPro" id="IPR034660">
    <property type="entry name" value="DinB/YfiT-like"/>
</dbReference>
<dbReference type="InterPro" id="IPR007061">
    <property type="entry name" value="MST-like"/>
</dbReference>
<organism evidence="1 2">
    <name type="scientific">Actinoallomurus vinaceus</name>
    <dbReference type="NCBI Taxonomy" id="1080074"/>
    <lineage>
        <taxon>Bacteria</taxon>
        <taxon>Bacillati</taxon>
        <taxon>Actinomycetota</taxon>
        <taxon>Actinomycetes</taxon>
        <taxon>Streptosporangiales</taxon>
        <taxon>Thermomonosporaceae</taxon>
        <taxon>Actinoallomurus</taxon>
    </lineage>
</organism>
<sequence>MIWTAPEIDRDPVPYEAVTGDERTSAEAWLDHHRRTLLGKCAGLTAEQLKRRCVEPSNLSLLGLVRHMAEVERDWFRYRFAGERAGYLYVTDDDLDAEFDVDAADAEEDFAAYLCEIELVRRVMSGRSLDETFLDPRREVEMSLRWVYSVMIQEYARHNGHADLLRERIDGATGH</sequence>
<keyword evidence="2" id="KW-1185">Reference proteome</keyword>
<dbReference type="RefSeq" id="WP_345429038.1">
    <property type="nucleotide sequence ID" value="NZ_BAABHK010000001.1"/>
</dbReference>
<dbReference type="SUPFAM" id="SSF109854">
    <property type="entry name" value="DinB/YfiT-like putative metalloenzymes"/>
    <property type="match status" value="1"/>
</dbReference>
<dbReference type="Proteomes" id="UP001501442">
    <property type="component" value="Unassembled WGS sequence"/>
</dbReference>
<name>A0ABP8U2H5_9ACTN</name>
<protein>
    <submittedName>
        <fullName evidence="1">DinB family protein</fullName>
    </submittedName>
</protein>
<accession>A0ABP8U2H5</accession>
<dbReference type="EMBL" id="BAABHK010000001">
    <property type="protein sequence ID" value="GAA4620758.1"/>
    <property type="molecule type" value="Genomic_DNA"/>
</dbReference>
<comment type="caution">
    <text evidence="1">The sequence shown here is derived from an EMBL/GenBank/DDBJ whole genome shotgun (WGS) entry which is preliminary data.</text>
</comment>
<reference evidence="2" key="1">
    <citation type="journal article" date="2019" name="Int. J. Syst. Evol. Microbiol.">
        <title>The Global Catalogue of Microorganisms (GCM) 10K type strain sequencing project: providing services to taxonomists for standard genome sequencing and annotation.</title>
        <authorList>
            <consortium name="The Broad Institute Genomics Platform"/>
            <consortium name="The Broad Institute Genome Sequencing Center for Infectious Disease"/>
            <person name="Wu L."/>
            <person name="Ma J."/>
        </authorList>
    </citation>
    <scope>NUCLEOTIDE SEQUENCE [LARGE SCALE GENOMIC DNA]</scope>
    <source>
        <strain evidence="2">JCM 17939</strain>
    </source>
</reference>
<evidence type="ECO:0000313" key="2">
    <source>
        <dbReference type="Proteomes" id="UP001501442"/>
    </source>
</evidence>
<dbReference type="Gene3D" id="1.20.120.450">
    <property type="entry name" value="dinb family like domain"/>
    <property type="match status" value="1"/>
</dbReference>